<gene>
    <name evidence="4" type="ORF">BDV95DRAFT_610236</name>
</gene>
<dbReference type="SUPFAM" id="SSF50630">
    <property type="entry name" value="Acid proteases"/>
    <property type="match status" value="1"/>
</dbReference>
<dbReference type="InterPro" id="IPR021109">
    <property type="entry name" value="Peptidase_aspartic_dom_sf"/>
</dbReference>
<evidence type="ECO:0000313" key="5">
    <source>
        <dbReference type="Proteomes" id="UP000481861"/>
    </source>
</evidence>
<dbReference type="Pfam" id="PF00026">
    <property type="entry name" value="Asp"/>
    <property type="match status" value="1"/>
</dbReference>
<evidence type="ECO:0000256" key="1">
    <source>
        <dbReference type="ARBA" id="ARBA00007447"/>
    </source>
</evidence>
<keyword evidence="5" id="KW-1185">Reference proteome</keyword>
<dbReference type="GO" id="GO:0000324">
    <property type="term" value="C:fungal-type vacuole"/>
    <property type="evidence" value="ECO:0007669"/>
    <property type="project" value="TreeGrafter"/>
</dbReference>
<dbReference type="OrthoDB" id="15189at2759"/>
<dbReference type="PANTHER" id="PTHR47966:SF47">
    <property type="entry name" value="ENDOPEPTIDASE, PUTATIVE (AFU_ORTHOLOGUE AFUA_3G01220)-RELATED"/>
    <property type="match status" value="1"/>
</dbReference>
<feature type="transmembrane region" description="Helical" evidence="2">
    <location>
        <begin position="7"/>
        <end position="27"/>
    </location>
</feature>
<proteinExistence type="inferred from homology"/>
<keyword evidence="2" id="KW-0812">Transmembrane</keyword>
<name>A0A7C8I1F0_9PLEO</name>
<dbReference type="Proteomes" id="UP000481861">
    <property type="component" value="Unassembled WGS sequence"/>
</dbReference>
<evidence type="ECO:0000259" key="3">
    <source>
        <dbReference type="PROSITE" id="PS51767"/>
    </source>
</evidence>
<dbReference type="InterPro" id="IPR001461">
    <property type="entry name" value="Aspartic_peptidase_A1"/>
</dbReference>
<dbReference type="PROSITE" id="PS51767">
    <property type="entry name" value="PEPTIDASE_A1"/>
    <property type="match status" value="1"/>
</dbReference>
<reference evidence="4 5" key="1">
    <citation type="submission" date="2020-01" db="EMBL/GenBank/DDBJ databases">
        <authorList>
            <consortium name="DOE Joint Genome Institute"/>
            <person name="Haridas S."/>
            <person name="Albert R."/>
            <person name="Binder M."/>
            <person name="Bloem J."/>
            <person name="Labutti K."/>
            <person name="Salamov A."/>
            <person name="Andreopoulos B."/>
            <person name="Baker S.E."/>
            <person name="Barry K."/>
            <person name="Bills G."/>
            <person name="Bluhm B.H."/>
            <person name="Cannon C."/>
            <person name="Castanera R."/>
            <person name="Culley D.E."/>
            <person name="Daum C."/>
            <person name="Ezra D."/>
            <person name="Gonzalez J.B."/>
            <person name="Henrissat B."/>
            <person name="Kuo A."/>
            <person name="Liang C."/>
            <person name="Lipzen A."/>
            <person name="Lutzoni F."/>
            <person name="Magnuson J."/>
            <person name="Mondo S."/>
            <person name="Nolan M."/>
            <person name="Ohm R."/>
            <person name="Pangilinan J."/>
            <person name="Park H.-J.H."/>
            <person name="Ramirez L."/>
            <person name="Alfaro M."/>
            <person name="Sun H."/>
            <person name="Tritt A."/>
            <person name="Yoshinaga Y."/>
            <person name="Zwiers L.-H.L."/>
            <person name="Turgeon B.G."/>
            <person name="Goodwin S.B."/>
            <person name="Spatafora J.W."/>
            <person name="Crous P.W."/>
            <person name="Grigoriev I.V."/>
        </authorList>
    </citation>
    <scope>NUCLEOTIDE SEQUENCE [LARGE SCALE GENOMIC DNA]</scope>
    <source>
        <strain evidence="4 5">CBS 611.86</strain>
    </source>
</reference>
<sequence length="390" mass="43625">MLHRIYIYIYILAFSGFLVLFGNTAAIPEIGPPLVSDLVRVRGANNSSLNAKRDPTVIVEQLEQEGQRLAINLRLQGVDYLLHLDTGGGLTWIATSDFTCYDDKHQRQTQEYCKLGPDLYKGSVTSTEYFKEHYGSTEVARGKRSRKTVEIGGEEVEDVEIGFAHELVWQGDGLTVGLFGLAWYPGATSIWQDLCKAMCLPVQYTLALNREADGDYNGGAIAFGGTVDGQPITPDAWATVDLVWTDAGKWLINGFKMAFNGPKAVQTEKIDQITIIDSGDPRIRLPEETTNAFLAAWDPDPKWHEQKKVWEVSCKARWPDSVTFEIGGKKFKVPVRDNIAAEYQGFCYLTIVKTAKTGDNASLGLPFMRYLVINHDFEGRKMSFKQRVYA</sequence>
<comment type="similarity">
    <text evidence="1">Belongs to the peptidase A1 family.</text>
</comment>
<accession>A0A7C8I1F0</accession>
<protein>
    <submittedName>
        <fullName evidence="4">Aspartic peptidase domain-containing protein</fullName>
    </submittedName>
</protein>
<feature type="domain" description="Peptidase A1" evidence="3">
    <location>
        <begin position="67"/>
        <end position="385"/>
    </location>
</feature>
<keyword evidence="2" id="KW-1133">Transmembrane helix</keyword>
<dbReference type="InterPro" id="IPR033121">
    <property type="entry name" value="PEPTIDASE_A1"/>
</dbReference>
<comment type="caution">
    <text evidence="4">The sequence shown here is derived from an EMBL/GenBank/DDBJ whole genome shotgun (WGS) entry which is preliminary data.</text>
</comment>
<dbReference type="GO" id="GO:0006508">
    <property type="term" value="P:proteolysis"/>
    <property type="evidence" value="ECO:0007669"/>
    <property type="project" value="InterPro"/>
</dbReference>
<evidence type="ECO:0000313" key="4">
    <source>
        <dbReference type="EMBL" id="KAF2868274.1"/>
    </source>
</evidence>
<dbReference type="PANTHER" id="PTHR47966">
    <property type="entry name" value="BETA-SITE APP-CLEAVING ENZYME, ISOFORM A-RELATED"/>
    <property type="match status" value="1"/>
</dbReference>
<dbReference type="InterPro" id="IPR034164">
    <property type="entry name" value="Pepsin-like_dom"/>
</dbReference>
<evidence type="ECO:0000256" key="2">
    <source>
        <dbReference type="SAM" id="Phobius"/>
    </source>
</evidence>
<organism evidence="4 5">
    <name type="scientific">Massariosphaeria phaeospora</name>
    <dbReference type="NCBI Taxonomy" id="100035"/>
    <lineage>
        <taxon>Eukaryota</taxon>
        <taxon>Fungi</taxon>
        <taxon>Dikarya</taxon>
        <taxon>Ascomycota</taxon>
        <taxon>Pezizomycotina</taxon>
        <taxon>Dothideomycetes</taxon>
        <taxon>Pleosporomycetidae</taxon>
        <taxon>Pleosporales</taxon>
        <taxon>Pleosporales incertae sedis</taxon>
        <taxon>Massariosphaeria</taxon>
    </lineage>
</organism>
<dbReference type="EMBL" id="JAADJZ010000020">
    <property type="protein sequence ID" value="KAF2868274.1"/>
    <property type="molecule type" value="Genomic_DNA"/>
</dbReference>
<dbReference type="AlphaFoldDB" id="A0A7C8I1F0"/>
<dbReference type="CDD" id="cd05471">
    <property type="entry name" value="pepsin_like"/>
    <property type="match status" value="1"/>
</dbReference>
<dbReference type="Gene3D" id="2.40.70.10">
    <property type="entry name" value="Acid Proteases"/>
    <property type="match status" value="2"/>
</dbReference>
<dbReference type="GO" id="GO:0004190">
    <property type="term" value="F:aspartic-type endopeptidase activity"/>
    <property type="evidence" value="ECO:0007669"/>
    <property type="project" value="InterPro"/>
</dbReference>
<keyword evidence="2" id="KW-0472">Membrane</keyword>